<dbReference type="GO" id="GO:0003677">
    <property type="term" value="F:DNA binding"/>
    <property type="evidence" value="ECO:0007669"/>
    <property type="project" value="UniProtKB-KW"/>
</dbReference>
<dbReference type="GO" id="GO:0009307">
    <property type="term" value="P:DNA restriction-modification system"/>
    <property type="evidence" value="ECO:0007669"/>
    <property type="project" value="UniProtKB-KW"/>
</dbReference>
<evidence type="ECO:0000313" key="4">
    <source>
        <dbReference type="Proteomes" id="UP000273807"/>
    </source>
</evidence>
<dbReference type="Gene3D" id="3.90.220.20">
    <property type="entry name" value="DNA methylase specificity domains"/>
    <property type="match status" value="2"/>
</dbReference>
<dbReference type="AlphaFoldDB" id="A0A3N0BS20"/>
<protein>
    <submittedName>
        <fullName evidence="3">Restriction endonuclease subunit S</fullName>
    </submittedName>
</protein>
<dbReference type="SUPFAM" id="SSF116734">
    <property type="entry name" value="DNA methylase specificity domain"/>
    <property type="match status" value="2"/>
</dbReference>
<name>A0A3N0BS20_9MICC</name>
<dbReference type="EMBL" id="RBED01000117">
    <property type="protein sequence ID" value="RNL51867.1"/>
    <property type="molecule type" value="Genomic_DNA"/>
</dbReference>
<comment type="caution">
    <text evidence="3">The sequence shown here is derived from an EMBL/GenBank/DDBJ whole genome shotgun (WGS) entry which is preliminary data.</text>
</comment>
<dbReference type="Proteomes" id="UP000273807">
    <property type="component" value="Unassembled WGS sequence"/>
</dbReference>
<dbReference type="InterPro" id="IPR044946">
    <property type="entry name" value="Restrct_endonuc_typeI_TRD_sf"/>
</dbReference>
<dbReference type="InterPro" id="IPR051212">
    <property type="entry name" value="Type-I_RE_S_subunit"/>
</dbReference>
<sequence length="442" mass="49107">MSLSPYPEYKDSGFEWLGEIPENWKTRRLKFGFDLQKRPVEAEMEIVTAFRDGEVTLRKNRRIDGYTEGDKQIGYQGIEPGDLVIHAMDAFAGAIGVSDSRGKSTPVYSVCLPKPGVNPRYFALALRHLARTGYIESLSKGIRERSTDFRWADAKNVVVPVPPFDEQKTIVAYVDWETSEIDAFIEDQKELIALLNERRTATITETVTKGLNPNAIMKDSGVAWMGSVPAHWDVHSGRRYFKVRNEKARESDVQLAASQQYGVIEQHRYVELTGNRVVVVQKGFDILKHVESGDFVISMRSFQGGLEYSEVSGQISSAYVMLAPVCPISDQFFKFLFKSSGYISALRSTSNLVRDGQALRFSNFAQVPVPMPPISEQKEIANYITNELAEIDAAIADARGAIALSKERRAAVVSAAVTGTIDVRDHAMTVKAIIQGEPVGVA</sequence>
<gene>
    <name evidence="3" type="ORF">D7003_14800</name>
</gene>
<dbReference type="PANTHER" id="PTHR43140">
    <property type="entry name" value="TYPE-1 RESTRICTION ENZYME ECOKI SPECIFICITY PROTEIN"/>
    <property type="match status" value="1"/>
</dbReference>
<dbReference type="PANTHER" id="PTHR43140:SF1">
    <property type="entry name" value="TYPE I RESTRICTION ENZYME ECOKI SPECIFICITY SUBUNIT"/>
    <property type="match status" value="1"/>
</dbReference>
<keyword evidence="3" id="KW-0540">Nuclease</keyword>
<organism evidence="3 4">
    <name type="scientific">Arthrobacter oryzae</name>
    <dbReference type="NCBI Taxonomy" id="409290"/>
    <lineage>
        <taxon>Bacteria</taxon>
        <taxon>Bacillati</taxon>
        <taxon>Actinomycetota</taxon>
        <taxon>Actinomycetes</taxon>
        <taxon>Micrococcales</taxon>
        <taxon>Micrococcaceae</taxon>
        <taxon>Arthrobacter</taxon>
    </lineage>
</organism>
<dbReference type="RefSeq" id="WP_123256193.1">
    <property type="nucleotide sequence ID" value="NZ_RBED01000117.1"/>
</dbReference>
<evidence type="ECO:0000313" key="3">
    <source>
        <dbReference type="EMBL" id="RNL51867.1"/>
    </source>
</evidence>
<keyword evidence="4" id="KW-1185">Reference proteome</keyword>
<evidence type="ECO:0000256" key="2">
    <source>
        <dbReference type="ARBA" id="ARBA00023125"/>
    </source>
</evidence>
<keyword evidence="3" id="KW-0255">Endonuclease</keyword>
<reference evidence="3 4" key="1">
    <citation type="submission" date="2018-10" db="EMBL/GenBank/DDBJ databases">
        <title>Genome sequencing of Arthrobacter oryzae TNB02.</title>
        <authorList>
            <person name="Cho Y.-J."/>
            <person name="Cho A."/>
            <person name="Kim O.-S."/>
        </authorList>
    </citation>
    <scope>NUCLEOTIDE SEQUENCE [LARGE SCALE GENOMIC DNA]</scope>
    <source>
        <strain evidence="3 4">TNB02</strain>
    </source>
</reference>
<keyword evidence="3" id="KW-0378">Hydrolase</keyword>
<dbReference type="OrthoDB" id="3197085at2"/>
<dbReference type="Gene3D" id="1.10.287.1120">
    <property type="entry name" value="Bipartite methylase S protein"/>
    <property type="match status" value="1"/>
</dbReference>
<keyword evidence="1" id="KW-0680">Restriction system</keyword>
<accession>A0A3N0BS20</accession>
<dbReference type="GO" id="GO:0004519">
    <property type="term" value="F:endonuclease activity"/>
    <property type="evidence" value="ECO:0007669"/>
    <property type="project" value="UniProtKB-KW"/>
</dbReference>
<keyword evidence="2" id="KW-0238">DNA-binding</keyword>
<evidence type="ECO:0000256" key="1">
    <source>
        <dbReference type="ARBA" id="ARBA00022747"/>
    </source>
</evidence>
<proteinExistence type="predicted"/>